<proteinExistence type="predicted"/>
<dbReference type="Proteomes" id="UP001239445">
    <property type="component" value="Unassembled WGS sequence"/>
</dbReference>
<evidence type="ECO:0000259" key="2">
    <source>
        <dbReference type="Pfam" id="PF01926"/>
    </source>
</evidence>
<dbReference type="InterPro" id="IPR006073">
    <property type="entry name" value="GTP-bd"/>
</dbReference>
<dbReference type="InterPro" id="IPR027417">
    <property type="entry name" value="P-loop_NTPase"/>
</dbReference>
<evidence type="ECO:0000313" key="3">
    <source>
        <dbReference type="EMBL" id="KAK1750450.1"/>
    </source>
</evidence>
<sequence>MEDSEKLAVILMGVTGSGKSTFISLLSDQDVEVGHGLESHTTTPASYKLVDEGREIILVDTPGFDDTTRPDVEILTEMAQLLAALYNSKTRLAGIIYLHRITDPRFSGTAVKNLEILKKICGPSNFDSVAIVMNMWDTIDTNTATQRESELRDTFWAPMLNGGSTLHRHIATTDSALQILRSLVDKAQPRRVLSLQNELVVEGKTLDATAAGQYVQKEMLEAKKKHEEDIEFLKSSMADAIREKDDSLLRTLREERSAAEAKLNSAAAEHQHLGVAYDQFLAQ</sequence>
<comment type="caution">
    <text evidence="3">The sequence shown here is derived from an EMBL/GenBank/DDBJ whole genome shotgun (WGS) entry which is preliminary data.</text>
</comment>
<dbReference type="GO" id="GO:0016787">
    <property type="term" value="F:hydrolase activity"/>
    <property type="evidence" value="ECO:0007669"/>
    <property type="project" value="UniProtKB-KW"/>
</dbReference>
<dbReference type="GO" id="GO:0005525">
    <property type="term" value="F:GTP binding"/>
    <property type="evidence" value="ECO:0007669"/>
    <property type="project" value="InterPro"/>
</dbReference>
<organism evidence="3 4">
    <name type="scientific">Echria macrotheca</name>
    <dbReference type="NCBI Taxonomy" id="438768"/>
    <lineage>
        <taxon>Eukaryota</taxon>
        <taxon>Fungi</taxon>
        <taxon>Dikarya</taxon>
        <taxon>Ascomycota</taxon>
        <taxon>Pezizomycotina</taxon>
        <taxon>Sordariomycetes</taxon>
        <taxon>Sordariomycetidae</taxon>
        <taxon>Sordariales</taxon>
        <taxon>Schizotheciaceae</taxon>
        <taxon>Echria</taxon>
    </lineage>
</organism>
<keyword evidence="1" id="KW-0175">Coiled coil</keyword>
<dbReference type="EMBL" id="MU839847">
    <property type="protein sequence ID" value="KAK1750450.1"/>
    <property type="molecule type" value="Genomic_DNA"/>
</dbReference>
<feature type="domain" description="G" evidence="2">
    <location>
        <begin position="9"/>
        <end position="72"/>
    </location>
</feature>
<dbReference type="SUPFAM" id="SSF52540">
    <property type="entry name" value="P-loop containing nucleoside triphosphate hydrolases"/>
    <property type="match status" value="1"/>
</dbReference>
<reference evidence="3" key="1">
    <citation type="submission" date="2023-06" db="EMBL/GenBank/DDBJ databases">
        <title>Genome-scale phylogeny and comparative genomics of the fungal order Sordariales.</title>
        <authorList>
            <consortium name="Lawrence Berkeley National Laboratory"/>
            <person name="Hensen N."/>
            <person name="Bonometti L."/>
            <person name="Westerberg I."/>
            <person name="Brannstrom I.O."/>
            <person name="Guillou S."/>
            <person name="Cros-Aarteil S."/>
            <person name="Calhoun S."/>
            <person name="Haridas S."/>
            <person name="Kuo A."/>
            <person name="Mondo S."/>
            <person name="Pangilinan J."/>
            <person name="Riley R."/>
            <person name="Labutti K."/>
            <person name="Andreopoulos B."/>
            <person name="Lipzen A."/>
            <person name="Chen C."/>
            <person name="Yanf M."/>
            <person name="Daum C."/>
            <person name="Ng V."/>
            <person name="Clum A."/>
            <person name="Steindorff A."/>
            <person name="Ohm R."/>
            <person name="Martin F."/>
            <person name="Silar P."/>
            <person name="Natvig D."/>
            <person name="Lalanne C."/>
            <person name="Gautier V."/>
            <person name="Ament-Velasquez S.L."/>
            <person name="Kruys A."/>
            <person name="Hutchinson M.I."/>
            <person name="Powell A.J."/>
            <person name="Barry K."/>
            <person name="Miller A.N."/>
            <person name="Grigoriev I.V."/>
            <person name="Debuchy R."/>
            <person name="Gladieux P."/>
            <person name="Thoren M.H."/>
            <person name="Johannesson H."/>
        </authorList>
    </citation>
    <scope>NUCLEOTIDE SEQUENCE</scope>
    <source>
        <strain evidence="3">PSN4</strain>
    </source>
</reference>
<keyword evidence="3" id="KW-0378">Hydrolase</keyword>
<feature type="coiled-coil region" evidence="1">
    <location>
        <begin position="216"/>
        <end position="269"/>
    </location>
</feature>
<evidence type="ECO:0000313" key="4">
    <source>
        <dbReference type="Proteomes" id="UP001239445"/>
    </source>
</evidence>
<dbReference type="Pfam" id="PF01926">
    <property type="entry name" value="MMR_HSR1"/>
    <property type="match status" value="1"/>
</dbReference>
<protein>
    <submittedName>
        <fullName evidence="3">P-loop containing nucleoside triphosphate hydrolase protein</fullName>
    </submittedName>
</protein>
<dbReference type="AlphaFoldDB" id="A0AAJ0F6S6"/>
<accession>A0AAJ0F6S6</accession>
<dbReference type="Gene3D" id="3.40.50.300">
    <property type="entry name" value="P-loop containing nucleotide triphosphate hydrolases"/>
    <property type="match status" value="1"/>
</dbReference>
<feature type="non-terminal residue" evidence="3">
    <location>
        <position position="283"/>
    </location>
</feature>
<keyword evidence="4" id="KW-1185">Reference proteome</keyword>
<evidence type="ECO:0000256" key="1">
    <source>
        <dbReference type="SAM" id="Coils"/>
    </source>
</evidence>
<name>A0AAJ0F6S6_9PEZI</name>
<gene>
    <name evidence="3" type="ORF">QBC47DRAFT_309929</name>
</gene>